<dbReference type="Pfam" id="PF04229">
    <property type="entry name" value="GrpB"/>
    <property type="match status" value="1"/>
</dbReference>
<dbReference type="Gene3D" id="3.30.460.10">
    <property type="entry name" value="Beta Polymerase, domain 2"/>
    <property type="match status" value="1"/>
</dbReference>
<dbReference type="SUPFAM" id="SSF81301">
    <property type="entry name" value="Nucleotidyltransferase"/>
    <property type="match status" value="1"/>
</dbReference>
<protein>
    <submittedName>
        <fullName evidence="1">GrpB family protein</fullName>
    </submittedName>
</protein>
<dbReference type="PANTHER" id="PTHR34822:SF1">
    <property type="entry name" value="GRPB FAMILY PROTEIN"/>
    <property type="match status" value="1"/>
</dbReference>
<accession>A0A3B0A134</accession>
<sequence length="260" mass="29184">MATDRSCQMNTHPHLLRQTAPGTRCHPARPRRRRGLASAPRVVSWPTLILREVGLAEYPQDVVQRFHAPPEQVDDGLVGEAPKNWQAVIIEDYAPAWAARYAATSSLLKETLGDLVLAIEHVGSTSVPGLAAKPIIDIDLLVEDTADESRYVPALEGIGYRLVLRQPWWHGHRMLVGPAEDINLHVWPRDAPEPIRHRLFRDWLRSHPEDRELYAATKRSLARDTAHRAGDYSLAKNEVIDRILARIFAAASERPLPGSD</sequence>
<dbReference type="PANTHER" id="PTHR34822">
    <property type="entry name" value="GRPB DOMAIN PROTEIN (AFU_ORTHOLOGUE AFUA_1G01530)"/>
    <property type="match status" value="1"/>
</dbReference>
<dbReference type="InterPro" id="IPR043519">
    <property type="entry name" value="NT_sf"/>
</dbReference>
<evidence type="ECO:0000313" key="2">
    <source>
        <dbReference type="Proteomes" id="UP000279968"/>
    </source>
</evidence>
<gene>
    <name evidence="1" type="ORF">D7193_19585</name>
</gene>
<dbReference type="EMBL" id="RBAN01000003">
    <property type="protein sequence ID" value="RKN54221.1"/>
    <property type="molecule type" value="Genomic_DNA"/>
</dbReference>
<evidence type="ECO:0000313" key="1">
    <source>
        <dbReference type="EMBL" id="RKN54221.1"/>
    </source>
</evidence>
<keyword evidence="2" id="KW-1185">Reference proteome</keyword>
<proteinExistence type="predicted"/>
<dbReference type="InterPro" id="IPR007344">
    <property type="entry name" value="GrpB/CoaE"/>
</dbReference>
<dbReference type="AlphaFoldDB" id="A0A3B0A134"/>
<dbReference type="Proteomes" id="UP000279968">
    <property type="component" value="Unassembled WGS sequence"/>
</dbReference>
<reference evidence="1 2" key="1">
    <citation type="journal article" date="2015" name="Int. J. Syst. Evol. Microbiol.">
        <title>Micromonospora costi sp. nov., isolated from a leaf of Costus speciosus.</title>
        <authorList>
            <person name="Thawai C."/>
        </authorList>
    </citation>
    <scope>NUCLEOTIDE SEQUENCE [LARGE SCALE GENOMIC DNA]</scope>
    <source>
        <strain evidence="1 2">CS1-12</strain>
    </source>
</reference>
<organism evidence="1 2">
    <name type="scientific">Micromonospora costi</name>
    <dbReference type="NCBI Taxonomy" id="1530042"/>
    <lineage>
        <taxon>Bacteria</taxon>
        <taxon>Bacillati</taxon>
        <taxon>Actinomycetota</taxon>
        <taxon>Actinomycetes</taxon>
        <taxon>Micromonosporales</taxon>
        <taxon>Micromonosporaceae</taxon>
        <taxon>Micromonospora</taxon>
    </lineage>
</organism>
<name>A0A3B0A134_9ACTN</name>
<comment type="caution">
    <text evidence="1">The sequence shown here is derived from an EMBL/GenBank/DDBJ whole genome shotgun (WGS) entry which is preliminary data.</text>
</comment>